<keyword evidence="4" id="KW-0804">Transcription</keyword>
<dbReference type="GO" id="GO:0003677">
    <property type="term" value="F:DNA binding"/>
    <property type="evidence" value="ECO:0007669"/>
    <property type="project" value="UniProtKB-KW"/>
</dbReference>
<gene>
    <name evidence="6" type="ORF">IV54_GL001787</name>
</gene>
<dbReference type="GO" id="GO:0003700">
    <property type="term" value="F:DNA-binding transcription factor activity"/>
    <property type="evidence" value="ECO:0007669"/>
    <property type="project" value="InterPro"/>
</dbReference>
<dbReference type="PANTHER" id="PTHR30346">
    <property type="entry name" value="TRANSCRIPTIONAL DUAL REGULATOR HCAR-RELATED"/>
    <property type="match status" value="1"/>
</dbReference>
<dbReference type="PROSITE" id="PS50931">
    <property type="entry name" value="HTH_LYSR"/>
    <property type="match status" value="1"/>
</dbReference>
<dbReference type="PANTHER" id="PTHR30346:SF0">
    <property type="entry name" value="HCA OPERON TRANSCRIPTIONAL ACTIVATOR HCAR"/>
    <property type="match status" value="1"/>
</dbReference>
<dbReference type="CDD" id="cd05466">
    <property type="entry name" value="PBP2_LTTR_substrate"/>
    <property type="match status" value="1"/>
</dbReference>
<evidence type="ECO:0000256" key="4">
    <source>
        <dbReference type="ARBA" id="ARBA00023163"/>
    </source>
</evidence>
<dbReference type="PRINTS" id="PR00039">
    <property type="entry name" value="HTHLYSR"/>
</dbReference>
<dbReference type="Gene3D" id="1.10.10.10">
    <property type="entry name" value="Winged helix-like DNA-binding domain superfamily/Winged helix DNA-binding domain"/>
    <property type="match status" value="1"/>
</dbReference>
<dbReference type="InterPro" id="IPR036388">
    <property type="entry name" value="WH-like_DNA-bd_sf"/>
</dbReference>
<sequence length="295" mass="33565">MFRQIQCFIAVVKNHSYTQAAIECHLSQSSLSQRIKELQASLGVTLIKRKGRSFELTAAGDYFYQHSQELLDQVDHLITETQAIDTHTAETYTLKLGYLRKFGSQEFLEAVAEFSRQFPQVKVQIHSDSYAELFTQVREGHIDLNFSDQRYELSSAFENEFLTSADYMVVVAPKAFSADQSVVDTTQLADLPCILIVGADEYASEQTYYREVLGIQSPFQIASSFGEAQMLATTGQGYIVVNSRTANQINPSTNRVLKLVDHGRDLTQHYYAYWKKDNSGYYIESFAQILKEQFD</sequence>
<evidence type="ECO:0000259" key="5">
    <source>
        <dbReference type="PROSITE" id="PS50931"/>
    </source>
</evidence>
<dbReference type="AlphaFoldDB" id="A0A0R2M405"/>
<evidence type="ECO:0000313" key="7">
    <source>
        <dbReference type="Proteomes" id="UP000051906"/>
    </source>
</evidence>
<dbReference type="InterPro" id="IPR000847">
    <property type="entry name" value="LysR_HTH_N"/>
</dbReference>
<reference evidence="6 7" key="1">
    <citation type="journal article" date="2015" name="Genome Announc.">
        <title>Expanding the biotechnology potential of lactobacilli through comparative genomics of 213 strains and associated genera.</title>
        <authorList>
            <person name="Sun Z."/>
            <person name="Harris H.M."/>
            <person name="McCann A."/>
            <person name="Guo C."/>
            <person name="Argimon S."/>
            <person name="Zhang W."/>
            <person name="Yang X."/>
            <person name="Jeffery I.B."/>
            <person name="Cooney J.C."/>
            <person name="Kagawa T.F."/>
            <person name="Liu W."/>
            <person name="Song Y."/>
            <person name="Salvetti E."/>
            <person name="Wrobel A."/>
            <person name="Rasinkangas P."/>
            <person name="Parkhill J."/>
            <person name="Rea M.C."/>
            <person name="O'Sullivan O."/>
            <person name="Ritari J."/>
            <person name="Douillard F.P."/>
            <person name="Paul Ross R."/>
            <person name="Yang R."/>
            <person name="Briner A.E."/>
            <person name="Felis G.E."/>
            <person name="de Vos W.M."/>
            <person name="Barrangou R."/>
            <person name="Klaenhammer T.R."/>
            <person name="Caufield P.W."/>
            <person name="Cui Y."/>
            <person name="Zhang H."/>
            <person name="O'Toole P.W."/>
        </authorList>
    </citation>
    <scope>NUCLEOTIDE SEQUENCE [LARGE SCALE GENOMIC DNA]</scope>
    <source>
        <strain evidence="6 7">DSM 22467</strain>
    </source>
</reference>
<dbReference type="InterPro" id="IPR005119">
    <property type="entry name" value="LysR_subst-bd"/>
</dbReference>
<evidence type="ECO:0000256" key="1">
    <source>
        <dbReference type="ARBA" id="ARBA00009437"/>
    </source>
</evidence>
<dbReference type="Gene3D" id="3.40.190.10">
    <property type="entry name" value="Periplasmic binding protein-like II"/>
    <property type="match status" value="2"/>
</dbReference>
<dbReference type="GO" id="GO:0032993">
    <property type="term" value="C:protein-DNA complex"/>
    <property type="evidence" value="ECO:0007669"/>
    <property type="project" value="TreeGrafter"/>
</dbReference>
<feature type="domain" description="HTH lysR-type" evidence="5">
    <location>
        <begin position="1"/>
        <end position="57"/>
    </location>
</feature>
<name>A0A0R2M405_9LACO</name>
<comment type="similarity">
    <text evidence="1">Belongs to the LysR transcriptional regulatory family.</text>
</comment>
<keyword evidence="7" id="KW-1185">Reference proteome</keyword>
<dbReference type="InterPro" id="IPR036390">
    <property type="entry name" value="WH_DNA-bd_sf"/>
</dbReference>
<dbReference type="SUPFAM" id="SSF46785">
    <property type="entry name" value="Winged helix' DNA-binding domain"/>
    <property type="match status" value="1"/>
</dbReference>
<dbReference type="Proteomes" id="UP000051906">
    <property type="component" value="Unassembled WGS sequence"/>
</dbReference>
<proteinExistence type="inferred from homology"/>
<comment type="caution">
    <text evidence="6">The sequence shown here is derived from an EMBL/GenBank/DDBJ whole genome shotgun (WGS) entry which is preliminary data.</text>
</comment>
<dbReference type="Pfam" id="PF03466">
    <property type="entry name" value="LysR_substrate"/>
    <property type="match status" value="1"/>
</dbReference>
<dbReference type="Pfam" id="PF00126">
    <property type="entry name" value="HTH_1"/>
    <property type="match status" value="1"/>
</dbReference>
<accession>A0A0R2M405</accession>
<evidence type="ECO:0000256" key="3">
    <source>
        <dbReference type="ARBA" id="ARBA00023125"/>
    </source>
</evidence>
<organism evidence="6 7">
    <name type="scientific">Levilactobacillus paucivorans</name>
    <dbReference type="NCBI Taxonomy" id="616990"/>
    <lineage>
        <taxon>Bacteria</taxon>
        <taxon>Bacillati</taxon>
        <taxon>Bacillota</taxon>
        <taxon>Bacilli</taxon>
        <taxon>Lactobacillales</taxon>
        <taxon>Lactobacillaceae</taxon>
        <taxon>Levilactobacillus</taxon>
    </lineage>
</organism>
<evidence type="ECO:0000313" key="6">
    <source>
        <dbReference type="EMBL" id="KRO05523.1"/>
    </source>
</evidence>
<dbReference type="EMBL" id="JQCA01000004">
    <property type="protein sequence ID" value="KRO05523.1"/>
    <property type="molecule type" value="Genomic_DNA"/>
</dbReference>
<dbReference type="FunFam" id="1.10.10.10:FF:000001">
    <property type="entry name" value="LysR family transcriptional regulator"/>
    <property type="match status" value="1"/>
</dbReference>
<keyword evidence="2" id="KW-0805">Transcription regulation</keyword>
<evidence type="ECO:0000256" key="2">
    <source>
        <dbReference type="ARBA" id="ARBA00023015"/>
    </source>
</evidence>
<dbReference type="RefSeq" id="WP_057877450.1">
    <property type="nucleotide sequence ID" value="NZ_JQCA01000004.1"/>
</dbReference>
<protein>
    <submittedName>
        <fullName evidence="6">Transcription regulator</fullName>
    </submittedName>
</protein>
<dbReference type="STRING" id="616990.IV54_GL001787"/>
<dbReference type="OrthoDB" id="9785745at2"/>
<keyword evidence="3" id="KW-0238">DNA-binding</keyword>
<dbReference type="PATRIC" id="fig|616990.3.peg.1896"/>
<dbReference type="SUPFAM" id="SSF53850">
    <property type="entry name" value="Periplasmic binding protein-like II"/>
    <property type="match status" value="1"/>
</dbReference>